<sequence length="120" mass="13453">MITSSLQSIMIYAKDMQKTALFYTKHFNFQSNKEITDGLIELNSESGNIQILIHQAAKSLKTGQANIKLVFSVVDLNAFKQQAFENGLVFGVTHQANGYQFSNTKDPDGNSISISSRRYR</sequence>
<name>A0A1C4GU72_9GAMM</name>
<accession>A0A1C4GU72</accession>
<evidence type="ECO:0000259" key="2">
    <source>
        <dbReference type="PROSITE" id="PS51819"/>
    </source>
</evidence>
<dbReference type="PROSITE" id="PS51819">
    <property type="entry name" value="VOC"/>
    <property type="match status" value="1"/>
</dbReference>
<evidence type="ECO:0000313" key="3">
    <source>
        <dbReference type="EMBL" id="SCC71393.1"/>
    </source>
</evidence>
<dbReference type="Gene3D" id="3.10.180.10">
    <property type="entry name" value="2,3-Dihydroxybiphenyl 1,2-Dioxygenase, domain 1"/>
    <property type="match status" value="1"/>
</dbReference>
<dbReference type="SUPFAM" id="SSF54593">
    <property type="entry name" value="Glyoxalase/Bleomycin resistance protein/Dihydroxybiphenyl dioxygenase"/>
    <property type="match status" value="1"/>
</dbReference>
<keyword evidence="3" id="KW-0560">Oxidoreductase</keyword>
<keyword evidence="3" id="KW-0223">Dioxygenase</keyword>
<feature type="domain" description="VOC" evidence="2">
    <location>
        <begin position="5"/>
        <end position="117"/>
    </location>
</feature>
<protein>
    <submittedName>
        <fullName evidence="3">Glyoxalase/Bleomycin resistance protein/Dioxygenase superfamily protein</fullName>
    </submittedName>
</protein>
<gene>
    <name evidence="3" type="ORF">GA0116959_10419</name>
</gene>
<reference evidence="3 4" key="1">
    <citation type="submission" date="2016-08" db="EMBL/GenBank/DDBJ databases">
        <authorList>
            <person name="Seilhamer J.J."/>
        </authorList>
    </citation>
    <scope>NUCLEOTIDE SEQUENCE [LARGE SCALE GENOMIC DNA]</scope>
    <source>
        <strain evidence="3 4">ANC 4874</strain>
    </source>
</reference>
<dbReference type="GO" id="GO:0051213">
    <property type="term" value="F:dioxygenase activity"/>
    <property type="evidence" value="ECO:0007669"/>
    <property type="project" value="UniProtKB-KW"/>
</dbReference>
<proteinExistence type="predicted"/>
<evidence type="ECO:0000313" key="4">
    <source>
        <dbReference type="Proteomes" id="UP000243661"/>
    </source>
</evidence>
<dbReference type="InterPro" id="IPR037523">
    <property type="entry name" value="VOC_core"/>
</dbReference>
<dbReference type="Proteomes" id="UP000243661">
    <property type="component" value="Unassembled WGS sequence"/>
</dbReference>
<dbReference type="EMBL" id="FMBK01000004">
    <property type="protein sequence ID" value="SCC71393.1"/>
    <property type="molecule type" value="Genomic_DNA"/>
</dbReference>
<dbReference type="Pfam" id="PF00903">
    <property type="entry name" value="Glyoxalase"/>
    <property type="match status" value="1"/>
</dbReference>
<dbReference type="InterPro" id="IPR029068">
    <property type="entry name" value="Glyas_Bleomycin-R_OHBP_Dase"/>
</dbReference>
<feature type="region of interest" description="Disordered" evidence="1">
    <location>
        <begin position="101"/>
        <end position="120"/>
    </location>
</feature>
<dbReference type="AlphaFoldDB" id="A0A1C4GU72"/>
<organism evidence="3 4">
    <name type="scientific">Acinetobacter albensis</name>
    <dbReference type="NCBI Taxonomy" id="1673609"/>
    <lineage>
        <taxon>Bacteria</taxon>
        <taxon>Pseudomonadati</taxon>
        <taxon>Pseudomonadota</taxon>
        <taxon>Gammaproteobacteria</taxon>
        <taxon>Moraxellales</taxon>
        <taxon>Moraxellaceae</taxon>
        <taxon>Acinetobacter</taxon>
    </lineage>
</organism>
<dbReference type="InterPro" id="IPR004360">
    <property type="entry name" value="Glyas_Fos-R_dOase_dom"/>
</dbReference>
<evidence type="ECO:0000256" key="1">
    <source>
        <dbReference type="SAM" id="MobiDB-lite"/>
    </source>
</evidence>